<dbReference type="PANTHER" id="PTHR43277:SF4">
    <property type="entry name" value="ARGININE DECARBOXYLASE"/>
    <property type="match status" value="1"/>
</dbReference>
<evidence type="ECO:0000313" key="4">
    <source>
        <dbReference type="EMBL" id="CAF4132699.1"/>
    </source>
</evidence>
<accession>A0A819WVZ5</accession>
<comment type="cofactor">
    <cofactor evidence="1">
        <name>pyridoxal 5'-phosphate</name>
        <dbReference type="ChEBI" id="CHEBI:597326"/>
    </cofactor>
</comment>
<proteinExistence type="predicted"/>
<dbReference type="GO" id="GO:0003824">
    <property type="term" value="F:catalytic activity"/>
    <property type="evidence" value="ECO:0007669"/>
    <property type="project" value="InterPro"/>
</dbReference>
<dbReference type="Proteomes" id="UP000663836">
    <property type="component" value="Unassembled WGS sequence"/>
</dbReference>
<feature type="non-terminal residue" evidence="4">
    <location>
        <position position="1"/>
    </location>
</feature>
<dbReference type="EMBL" id="CAJOBD010009322">
    <property type="protein sequence ID" value="CAF4132699.1"/>
    <property type="molecule type" value="Genomic_DNA"/>
</dbReference>
<dbReference type="AlphaFoldDB" id="A0A819WVZ5"/>
<dbReference type="PANTHER" id="PTHR43277">
    <property type="entry name" value="ARGININE DECARBOXYLASE"/>
    <property type="match status" value="1"/>
</dbReference>
<comment type="caution">
    <text evidence="4">The sequence shown here is derived from an EMBL/GenBank/DDBJ whole genome shotgun (WGS) entry which is preliminary data.</text>
</comment>
<protein>
    <recommendedName>
        <fullName evidence="3">Orn/Lys/Arg decarboxylase C-terminal domain-containing protein</fullName>
    </recommendedName>
</protein>
<organism evidence="4 5">
    <name type="scientific">Rotaria sordida</name>
    <dbReference type="NCBI Taxonomy" id="392033"/>
    <lineage>
        <taxon>Eukaryota</taxon>
        <taxon>Metazoa</taxon>
        <taxon>Spiralia</taxon>
        <taxon>Gnathifera</taxon>
        <taxon>Rotifera</taxon>
        <taxon>Eurotatoria</taxon>
        <taxon>Bdelloidea</taxon>
        <taxon>Philodinida</taxon>
        <taxon>Philodinidae</taxon>
        <taxon>Rotaria</taxon>
    </lineage>
</organism>
<dbReference type="SUPFAM" id="SSF55904">
    <property type="entry name" value="Ornithine decarboxylase C-terminal domain"/>
    <property type="match status" value="1"/>
</dbReference>
<evidence type="ECO:0000256" key="1">
    <source>
        <dbReference type="ARBA" id="ARBA00001933"/>
    </source>
</evidence>
<reference evidence="4" key="1">
    <citation type="submission" date="2021-02" db="EMBL/GenBank/DDBJ databases">
        <authorList>
            <person name="Nowell W R."/>
        </authorList>
    </citation>
    <scope>NUCLEOTIDE SEQUENCE</scope>
</reference>
<dbReference type="Pfam" id="PF03711">
    <property type="entry name" value="OKR_DC_1_C"/>
    <property type="match status" value="1"/>
</dbReference>
<evidence type="ECO:0000313" key="5">
    <source>
        <dbReference type="Proteomes" id="UP000663836"/>
    </source>
</evidence>
<name>A0A819WVZ5_9BILA</name>
<sequence length="141" mass="15750">QYEIEVEFADVKHVICSITIADTESTVDKLLDALHSLTRQKHPIIDHDGFSIKPPDGLPLPAINLRDAYLSTKIRTIPLNEAVGHILVENVIPYPPGVPLLVAGEIMEQRHLDYMRHLIDKGSTIIGMEDLSLRTIRIVDA</sequence>
<dbReference type="InterPro" id="IPR052357">
    <property type="entry name" value="Orn_Lys_Arg_decarboxylase-I"/>
</dbReference>
<evidence type="ECO:0000256" key="2">
    <source>
        <dbReference type="ARBA" id="ARBA00022898"/>
    </source>
</evidence>
<evidence type="ECO:0000259" key="3">
    <source>
        <dbReference type="Pfam" id="PF03711"/>
    </source>
</evidence>
<dbReference type="InterPro" id="IPR036633">
    <property type="entry name" value="Prn/Lys/Arg_de-COase_C_sf"/>
</dbReference>
<feature type="domain" description="Orn/Lys/Arg decarboxylase C-terminal" evidence="3">
    <location>
        <begin position="26"/>
        <end position="124"/>
    </location>
</feature>
<dbReference type="InterPro" id="IPR008286">
    <property type="entry name" value="Prn/Lys/Arg_de-COase_C"/>
</dbReference>
<keyword evidence="2" id="KW-0663">Pyridoxal phosphate</keyword>
<gene>
    <name evidence="4" type="ORF">JBS370_LOCUS33128</name>
</gene>
<dbReference type="Gene3D" id="3.90.105.10">
    <property type="entry name" value="Molybdopterin biosynthesis moea protein, domain 2"/>
    <property type="match status" value="1"/>
</dbReference>